<protein>
    <recommendedName>
        <fullName evidence="7">Epidermal patterning factor-like protein</fullName>
    </recommendedName>
</protein>
<name>A0A9W7MMB3_HIBTR</name>
<feature type="signal peptide" evidence="7">
    <location>
        <begin position="1"/>
        <end position="25"/>
    </location>
</feature>
<feature type="region of interest" description="Disordered" evidence="8">
    <location>
        <begin position="55"/>
        <end position="74"/>
    </location>
</feature>
<evidence type="ECO:0000256" key="1">
    <source>
        <dbReference type="ARBA" id="ARBA00004613"/>
    </source>
</evidence>
<gene>
    <name evidence="9" type="ORF">HRI_003931300</name>
</gene>
<dbReference type="PANTHER" id="PTHR33109:SF3">
    <property type="entry name" value="EPIDERMAL PATTERNING FACTOR-LIKE PROTEIN"/>
    <property type="match status" value="1"/>
</dbReference>
<dbReference type="PANTHER" id="PTHR33109">
    <property type="entry name" value="EPIDERMAL PATTERNING FACTOR-LIKE PROTEIN 4"/>
    <property type="match status" value="1"/>
</dbReference>
<keyword evidence="5 7" id="KW-0732">Signal</keyword>
<evidence type="ECO:0000256" key="7">
    <source>
        <dbReference type="RuleBase" id="RU367102"/>
    </source>
</evidence>
<proteinExistence type="inferred from homology"/>
<evidence type="ECO:0000256" key="4">
    <source>
        <dbReference type="ARBA" id="ARBA00022525"/>
    </source>
</evidence>
<dbReference type="EMBL" id="BSYR01000036">
    <property type="protein sequence ID" value="GMJ02621.1"/>
    <property type="molecule type" value="Genomic_DNA"/>
</dbReference>
<comment type="similarity">
    <text evidence="2 7">Belongs to the plant cysteine rich small secretory peptide family. Epidermal patterning factor subfamily.</text>
</comment>
<comment type="subcellular location">
    <subcellularLocation>
        <location evidence="1 7">Secreted</location>
    </subcellularLocation>
</comment>
<feature type="chain" id="PRO_5041020821" description="Epidermal patterning factor-like protein" evidence="7">
    <location>
        <begin position="26"/>
        <end position="123"/>
    </location>
</feature>
<evidence type="ECO:0000313" key="9">
    <source>
        <dbReference type="EMBL" id="GMJ02621.1"/>
    </source>
</evidence>
<sequence>MKQRKCCFLILVLQIISSSLLHVSGSAISFASPRQDTLPEFPGVAFESKQVHHSLGDRAEKAKSGRRLGRIGSRPPNCKRKCGQCTPCVATQIPTTSGELGIQYTNYEPEGWTCNCHSTFFNP</sequence>
<keyword evidence="3 7" id="KW-0217">Developmental protein</keyword>
<evidence type="ECO:0000256" key="5">
    <source>
        <dbReference type="ARBA" id="ARBA00022729"/>
    </source>
</evidence>
<evidence type="ECO:0000256" key="8">
    <source>
        <dbReference type="SAM" id="MobiDB-lite"/>
    </source>
</evidence>
<keyword evidence="10" id="KW-1185">Reference proteome</keyword>
<evidence type="ECO:0000256" key="2">
    <source>
        <dbReference type="ARBA" id="ARBA00008127"/>
    </source>
</evidence>
<dbReference type="AlphaFoldDB" id="A0A9W7MMB3"/>
<evidence type="ECO:0000256" key="6">
    <source>
        <dbReference type="ARBA" id="ARBA00023157"/>
    </source>
</evidence>
<keyword evidence="4 7" id="KW-0964">Secreted</keyword>
<organism evidence="9 10">
    <name type="scientific">Hibiscus trionum</name>
    <name type="common">Flower of an hour</name>
    <dbReference type="NCBI Taxonomy" id="183268"/>
    <lineage>
        <taxon>Eukaryota</taxon>
        <taxon>Viridiplantae</taxon>
        <taxon>Streptophyta</taxon>
        <taxon>Embryophyta</taxon>
        <taxon>Tracheophyta</taxon>
        <taxon>Spermatophyta</taxon>
        <taxon>Magnoliopsida</taxon>
        <taxon>eudicotyledons</taxon>
        <taxon>Gunneridae</taxon>
        <taxon>Pentapetalae</taxon>
        <taxon>rosids</taxon>
        <taxon>malvids</taxon>
        <taxon>Malvales</taxon>
        <taxon>Malvaceae</taxon>
        <taxon>Malvoideae</taxon>
        <taxon>Hibiscus</taxon>
    </lineage>
</organism>
<accession>A0A9W7MMB3</accession>
<evidence type="ECO:0000313" key="10">
    <source>
        <dbReference type="Proteomes" id="UP001165190"/>
    </source>
</evidence>
<keyword evidence="6" id="KW-1015">Disulfide bond</keyword>
<dbReference type="InterPro" id="IPR039455">
    <property type="entry name" value="EPFL"/>
</dbReference>
<dbReference type="OrthoDB" id="1843021at2759"/>
<dbReference type="GO" id="GO:0005576">
    <property type="term" value="C:extracellular region"/>
    <property type="evidence" value="ECO:0007669"/>
    <property type="project" value="UniProtKB-SubCell"/>
</dbReference>
<comment type="function">
    <text evidence="7">Controls stomatal patterning.</text>
</comment>
<dbReference type="Proteomes" id="UP001165190">
    <property type="component" value="Unassembled WGS sequence"/>
</dbReference>
<dbReference type="GO" id="GO:0010052">
    <property type="term" value="P:guard cell differentiation"/>
    <property type="evidence" value="ECO:0007669"/>
    <property type="project" value="UniProtKB-UniRule"/>
</dbReference>
<evidence type="ECO:0000256" key="3">
    <source>
        <dbReference type="ARBA" id="ARBA00022473"/>
    </source>
</evidence>
<dbReference type="Pfam" id="PF17181">
    <property type="entry name" value="EPF"/>
    <property type="match status" value="1"/>
</dbReference>
<comment type="caution">
    <text evidence="9">The sequence shown here is derived from an EMBL/GenBank/DDBJ whole genome shotgun (WGS) entry which is preliminary data.</text>
</comment>
<reference evidence="9" key="1">
    <citation type="submission" date="2023-05" db="EMBL/GenBank/DDBJ databases">
        <title>Genome and transcriptome analyses reveal genes involved in the formation of fine ridges on petal epidermal cells in Hibiscus trionum.</title>
        <authorList>
            <person name="Koshimizu S."/>
            <person name="Masuda S."/>
            <person name="Ishii T."/>
            <person name="Shirasu K."/>
            <person name="Hoshino A."/>
            <person name="Arita M."/>
        </authorList>
    </citation>
    <scope>NUCLEOTIDE SEQUENCE</scope>
    <source>
        <strain evidence="9">Hamamatsu line</strain>
    </source>
</reference>